<feature type="transmembrane region" description="Helical" evidence="1">
    <location>
        <begin position="32"/>
        <end position="52"/>
    </location>
</feature>
<feature type="transmembrane region" description="Helical" evidence="1">
    <location>
        <begin position="432"/>
        <end position="451"/>
    </location>
</feature>
<evidence type="ECO:0000313" key="3">
    <source>
        <dbReference type="Proteomes" id="UP001317259"/>
    </source>
</evidence>
<name>A0ABT0G973_9ACTN</name>
<organism evidence="2 3">
    <name type="scientific">Actinomadura luzonensis</name>
    <dbReference type="NCBI Taxonomy" id="2805427"/>
    <lineage>
        <taxon>Bacteria</taxon>
        <taxon>Bacillati</taxon>
        <taxon>Actinomycetota</taxon>
        <taxon>Actinomycetes</taxon>
        <taxon>Streptosporangiales</taxon>
        <taxon>Thermomonosporaceae</taxon>
        <taxon>Actinomadura</taxon>
    </lineage>
</organism>
<dbReference type="PANTHER" id="PTHR37305">
    <property type="entry name" value="INTEGRAL MEMBRANE PROTEIN-RELATED"/>
    <property type="match status" value="1"/>
</dbReference>
<dbReference type="RefSeq" id="WP_242374956.1">
    <property type="nucleotide sequence ID" value="NZ_JAKRKC020000003.1"/>
</dbReference>
<reference evidence="2 3" key="1">
    <citation type="submission" date="2022-04" db="EMBL/GenBank/DDBJ databases">
        <title>Genome draft of Actinomadura sp. ATCC 31491.</title>
        <authorList>
            <person name="Shi X."/>
            <person name="Du Y."/>
        </authorList>
    </citation>
    <scope>NUCLEOTIDE SEQUENCE [LARGE SCALE GENOMIC DNA]</scope>
    <source>
        <strain evidence="2 3">ATCC 31491</strain>
    </source>
</reference>
<keyword evidence="1" id="KW-0812">Transmembrane</keyword>
<dbReference type="Gene3D" id="2.60.120.200">
    <property type="match status" value="1"/>
</dbReference>
<gene>
    <name evidence="2" type="ORF">MF672_046220</name>
</gene>
<feature type="transmembrane region" description="Helical" evidence="1">
    <location>
        <begin position="493"/>
        <end position="514"/>
    </location>
</feature>
<proteinExistence type="predicted"/>
<dbReference type="PANTHER" id="PTHR37305:SF1">
    <property type="entry name" value="MEMBRANE PROTEIN"/>
    <property type="match status" value="1"/>
</dbReference>
<feature type="transmembrane region" description="Helical" evidence="1">
    <location>
        <begin position="355"/>
        <end position="380"/>
    </location>
</feature>
<protein>
    <submittedName>
        <fullName evidence="2">DUF1349 domain-containing protein</fullName>
    </submittedName>
</protein>
<keyword evidence="3" id="KW-1185">Reference proteome</keyword>
<dbReference type="Proteomes" id="UP001317259">
    <property type="component" value="Unassembled WGS sequence"/>
</dbReference>
<dbReference type="EMBL" id="JAKRKC020000003">
    <property type="protein sequence ID" value="MCK2221150.1"/>
    <property type="molecule type" value="Genomic_DNA"/>
</dbReference>
<dbReference type="InterPro" id="IPR013320">
    <property type="entry name" value="ConA-like_dom_sf"/>
</dbReference>
<keyword evidence="1" id="KW-1133">Transmembrane helix</keyword>
<dbReference type="Pfam" id="PF12679">
    <property type="entry name" value="ABC2_membrane_2"/>
    <property type="match status" value="1"/>
</dbReference>
<comment type="caution">
    <text evidence="2">The sequence shown here is derived from an EMBL/GenBank/DDBJ whole genome shotgun (WGS) entry which is preliminary data.</text>
</comment>
<keyword evidence="1" id="KW-0472">Membrane</keyword>
<evidence type="ECO:0000313" key="2">
    <source>
        <dbReference type="EMBL" id="MCK2221150.1"/>
    </source>
</evidence>
<feature type="transmembrane region" description="Helical" evidence="1">
    <location>
        <begin position="314"/>
        <end position="334"/>
    </location>
</feature>
<accession>A0ABT0G973</accession>
<dbReference type="SUPFAM" id="SSF49899">
    <property type="entry name" value="Concanavalin A-like lectins/glucanases"/>
    <property type="match status" value="1"/>
</dbReference>
<sequence length="522" mass="54018">MSPYRSPLGAAGRDGFAQLVHAEWTKLRTVRGWTACLALAGLLVVGLGLLFASGSHASCMEGGKEVVCPPPPLGPGGEAVRDRFYFAHRPLRGDGQITVRVTSMTGQIRLPDSTPGIRNVAAGTVPWAKAGLMVKAGVRQGASYAAVMVTAEHGVRMQHDFTEDVAGRPGKVSPSAPRWLRLTRAGETITGEESADGRTWTKVGTARLAGLPDEVRIGLFAASPGDVRVSANTIGGFNVASRFAEVTATMDGLSMRGTGTAGAFARDDIGVHYEADGVTPHHPGGLQQAGGTYKITGVGDVSPLTEGPAVENTLVGVMFALIAAIVVGVLFVTAEYRRGLIRTSLLASPRRGRVLAAKAVVLLAATFAVSLAAAGVTVAVGLRVLAGNGVQVSPVPVLTGLRVVAGVAGVLAVTAVLALAFGALLRRSAMAVIAAVVAVVVPYVLATASVLPEQAADWLLRLTPAAGFAVQQSKPEYPQVLDFYAPSNGYYPLPWWAGFAVSCAWAGLALVLAVRRLNRADA</sequence>
<evidence type="ECO:0000256" key="1">
    <source>
        <dbReference type="SAM" id="Phobius"/>
    </source>
</evidence>
<feature type="transmembrane region" description="Helical" evidence="1">
    <location>
        <begin position="400"/>
        <end position="425"/>
    </location>
</feature>